<evidence type="ECO:0000256" key="2">
    <source>
        <dbReference type="ARBA" id="ARBA00022723"/>
    </source>
</evidence>
<dbReference type="InterPro" id="IPR001164">
    <property type="entry name" value="ArfGAP_dom"/>
</dbReference>
<evidence type="ECO:0000256" key="8">
    <source>
        <dbReference type="SAM" id="MobiDB-lite"/>
    </source>
</evidence>
<dbReference type="InterPro" id="IPR037278">
    <property type="entry name" value="ARFGAP/RecO"/>
</dbReference>
<dbReference type="AlphaFoldDB" id="A0A2H1VJF1"/>
<keyword evidence="4" id="KW-0862">Zinc</keyword>
<dbReference type="PROSITE" id="PS50115">
    <property type="entry name" value="ARFGAP"/>
    <property type="match status" value="1"/>
</dbReference>
<dbReference type="InterPro" id="IPR029055">
    <property type="entry name" value="Ntn_hydrolases_N"/>
</dbReference>
<dbReference type="FunFam" id="1.10.220.150:FF:000005">
    <property type="entry name" value="Arf-GAP domain and FG repeat-containing protein 1"/>
    <property type="match status" value="1"/>
</dbReference>
<dbReference type="SUPFAM" id="SSF56235">
    <property type="entry name" value="N-terminal nucleophile aminohydrolases (Ntn hydrolases)"/>
    <property type="match status" value="1"/>
</dbReference>
<dbReference type="Pfam" id="PF01412">
    <property type="entry name" value="ArfGap"/>
    <property type="match status" value="1"/>
</dbReference>
<feature type="domain" description="Arf-GAP" evidence="9">
    <location>
        <begin position="626"/>
        <end position="749"/>
    </location>
</feature>
<feature type="region of interest" description="Disordered" evidence="8">
    <location>
        <begin position="740"/>
        <end position="782"/>
    </location>
</feature>
<dbReference type="CDD" id="cd08838">
    <property type="entry name" value="ArfGap_AGFG"/>
    <property type="match status" value="1"/>
</dbReference>
<dbReference type="Pfam" id="PF13537">
    <property type="entry name" value="GATase_7"/>
    <property type="match status" value="1"/>
</dbReference>
<dbReference type="InterPro" id="IPR001962">
    <property type="entry name" value="Asn_synthase"/>
</dbReference>
<dbReference type="InterPro" id="IPR038508">
    <property type="entry name" value="ArfGAP_dom_sf"/>
</dbReference>
<dbReference type="PANTHER" id="PTHR45937">
    <property type="entry name" value="ASPARAGINE SYNTHETASE DOMAIN-CONTAINING PROTEIN 1"/>
    <property type="match status" value="1"/>
</dbReference>
<protein>
    <submittedName>
        <fullName evidence="10">SFRICE_000320</fullName>
    </submittedName>
</protein>
<dbReference type="EMBL" id="ODYU01002883">
    <property type="protein sequence ID" value="SOQ40921.1"/>
    <property type="molecule type" value="Genomic_DNA"/>
</dbReference>
<organism evidence="10">
    <name type="scientific">Spodoptera frugiperda</name>
    <name type="common">Fall armyworm</name>
    <dbReference type="NCBI Taxonomy" id="7108"/>
    <lineage>
        <taxon>Eukaryota</taxon>
        <taxon>Metazoa</taxon>
        <taxon>Ecdysozoa</taxon>
        <taxon>Arthropoda</taxon>
        <taxon>Hexapoda</taxon>
        <taxon>Insecta</taxon>
        <taxon>Pterygota</taxon>
        <taxon>Neoptera</taxon>
        <taxon>Endopterygota</taxon>
        <taxon>Lepidoptera</taxon>
        <taxon>Glossata</taxon>
        <taxon>Ditrysia</taxon>
        <taxon>Noctuoidea</taxon>
        <taxon>Noctuidae</taxon>
        <taxon>Amphipyrinae</taxon>
        <taxon>Spodoptera</taxon>
    </lineage>
</organism>
<dbReference type="GO" id="GO:0006529">
    <property type="term" value="P:asparagine biosynthetic process"/>
    <property type="evidence" value="ECO:0007669"/>
    <property type="project" value="UniProtKB-KW"/>
</dbReference>
<evidence type="ECO:0000313" key="10">
    <source>
        <dbReference type="EMBL" id="SOQ40921.1"/>
    </source>
</evidence>
<dbReference type="InterPro" id="IPR014729">
    <property type="entry name" value="Rossmann-like_a/b/a_fold"/>
</dbReference>
<dbReference type="OrthoDB" id="6036at2759"/>
<evidence type="ECO:0000256" key="6">
    <source>
        <dbReference type="ARBA" id="ARBA00022962"/>
    </source>
</evidence>
<keyword evidence="6" id="KW-0315">Glutamine amidotransferase</keyword>
<reference evidence="10" key="1">
    <citation type="submission" date="2016-07" db="EMBL/GenBank/DDBJ databases">
        <authorList>
            <person name="Bretaudeau A."/>
        </authorList>
    </citation>
    <scope>NUCLEOTIDE SEQUENCE</scope>
    <source>
        <strain evidence="10">Rice</strain>
        <tissue evidence="10">Whole body</tissue>
    </source>
</reference>
<evidence type="ECO:0000256" key="3">
    <source>
        <dbReference type="ARBA" id="ARBA00022771"/>
    </source>
</evidence>
<keyword evidence="5" id="KW-0061">Asparagine biosynthesis</keyword>
<sequence>MCGIFCEICFCNKTSTMDDQVMKRIKNRGPDKSNSLEIVLGDDMKAFLYGAVLWMQGPELAPQPVETEQGVLLYNGDIFDETWPSNISDTLVIKDKLHDKSNTLSEEYIIQQLKSFKGPFAMIYLDKIHKKIYFMRDRIGRSTLLFHKSKNSIIISNVLGRNYNCVEVPATCIQILNLNTNTIKVYPWDNNELKTEEYLIEDWLEQLKMQQNLPDDEFYFEYIEEQFKENDEIIKLIESTAASTQCKLSAMKILIEDNLIKKTVLNVTELLERSIKLRLQKQPNRCKKCLNTEGDCRHCTVGILFSGGLDCTILAVLADKYLPREQSIDLINVAFRKDEKSSFDVPDRLTGRQSLQELQKLCPTRDWIFREVNVSKEEQEKYQEDIIGDLVYPRETILDESLGTALWFAARGQDCLHDVSTSRVLLIGSGADELFGGYTRHRNAFKRKGWQGLNKELLLDWKRISFRNLARDNRVICDHGRQPRMPYLDEDFTNYILQLKPWLRCFPSEDLGIGMGDKLMLRLVALNLGLSEAVILPKRALQFGSRIANKKEKDMPVIEQTYYLMVSNRRRPWTLETPEALQVRYRLFGSQEFKACCSGMGMGKIVKGGIGPTNTKMAANRRKQDDKNLEILRELISLNGNKYCLDCNQRGPTYVNSTIGSFVCSKCSGMLRGLTPPHRVKSISMATFTPEEIEFIKARGNDYCRRVWLGLYEGESVNFTDEQSVKDFMSDKYEKKRYYLDSPATTNNPVNGSSSKNKPKVKTGSNASSAAPLISISPQTSKNTVNNNTVVQTAKVVNNLLPANDLSYRVAQPVNNLVKPIMNTVNVTPVPAAVPASVPDFPVDFSTANIYNSSQINNNMNNSFATPPSMTAPAFNAFSTPPQPANDRYAALADLDMALRQQNMKHMEENNVVNNKNPFQSTTTNDLFASKNPFFNGGWSTATATVPVNPFMQSTNNGGFMNSKNPFL</sequence>
<dbReference type="InterPro" id="IPR017932">
    <property type="entry name" value="GATase_2_dom"/>
</dbReference>
<evidence type="ECO:0000256" key="7">
    <source>
        <dbReference type="PROSITE-ProRule" id="PRU00288"/>
    </source>
</evidence>
<dbReference type="Gene3D" id="3.60.20.10">
    <property type="entry name" value="Glutamine Phosphoribosylpyrophosphate, subunit 1, domain 1"/>
    <property type="match status" value="1"/>
</dbReference>
<dbReference type="GO" id="GO:0005096">
    <property type="term" value="F:GTPase activator activity"/>
    <property type="evidence" value="ECO:0007669"/>
    <property type="project" value="InterPro"/>
</dbReference>
<keyword evidence="2" id="KW-0479">Metal-binding</keyword>
<dbReference type="InterPro" id="IPR051857">
    <property type="entry name" value="Asn_synthetase_domain"/>
</dbReference>
<name>A0A2H1VJF1_SPOFR</name>
<dbReference type="PANTHER" id="PTHR45937:SF1">
    <property type="entry name" value="ASPARAGINE SYNTHETASE DOMAIN-CONTAINING PROTEIN 1"/>
    <property type="match status" value="1"/>
</dbReference>
<accession>A0A2H1VJF1</accession>
<feature type="compositionally biased region" description="Low complexity" evidence="8">
    <location>
        <begin position="765"/>
        <end position="782"/>
    </location>
</feature>
<dbReference type="SMART" id="SM00105">
    <property type="entry name" value="ArfGap"/>
    <property type="match status" value="1"/>
</dbReference>
<evidence type="ECO:0000256" key="5">
    <source>
        <dbReference type="ARBA" id="ARBA00022888"/>
    </source>
</evidence>
<gene>
    <name evidence="10" type="ORF">SFRICE_000320</name>
</gene>
<dbReference type="Pfam" id="PF00733">
    <property type="entry name" value="Asn_synthase"/>
    <property type="match status" value="1"/>
</dbReference>
<proteinExistence type="predicted"/>
<dbReference type="SUPFAM" id="SSF57863">
    <property type="entry name" value="ArfGap/RecO-like zinc finger"/>
    <property type="match status" value="1"/>
</dbReference>
<dbReference type="Gene3D" id="1.10.220.150">
    <property type="entry name" value="Arf GTPase activating protein"/>
    <property type="match status" value="1"/>
</dbReference>
<dbReference type="PRINTS" id="PR00405">
    <property type="entry name" value="REVINTRACTNG"/>
</dbReference>
<keyword evidence="3 7" id="KW-0863">Zinc-finger</keyword>
<dbReference type="GO" id="GO:0008270">
    <property type="term" value="F:zinc ion binding"/>
    <property type="evidence" value="ECO:0007669"/>
    <property type="project" value="UniProtKB-KW"/>
</dbReference>
<dbReference type="GO" id="GO:0004066">
    <property type="term" value="F:asparagine synthase (glutamine-hydrolyzing) activity"/>
    <property type="evidence" value="ECO:0007669"/>
    <property type="project" value="InterPro"/>
</dbReference>
<feature type="compositionally biased region" description="Polar residues" evidence="8">
    <location>
        <begin position="743"/>
        <end position="756"/>
    </location>
</feature>
<evidence type="ECO:0000259" key="9">
    <source>
        <dbReference type="PROSITE" id="PS50115"/>
    </source>
</evidence>
<dbReference type="CDD" id="cd01991">
    <property type="entry name" value="Asn_synthase_B_C"/>
    <property type="match status" value="1"/>
</dbReference>
<dbReference type="SUPFAM" id="SSF52402">
    <property type="entry name" value="Adenine nucleotide alpha hydrolases-like"/>
    <property type="match status" value="1"/>
</dbReference>
<dbReference type="Gene3D" id="3.40.50.620">
    <property type="entry name" value="HUPs"/>
    <property type="match status" value="1"/>
</dbReference>
<evidence type="ECO:0000256" key="4">
    <source>
        <dbReference type="ARBA" id="ARBA00022833"/>
    </source>
</evidence>
<evidence type="ECO:0000256" key="1">
    <source>
        <dbReference type="ARBA" id="ARBA00022605"/>
    </source>
</evidence>
<keyword evidence="1" id="KW-0028">Amino-acid biosynthesis</keyword>